<feature type="domain" description="Impact N-terminal" evidence="2">
    <location>
        <begin position="19"/>
        <end position="123"/>
    </location>
</feature>
<dbReference type="InterPro" id="IPR015269">
    <property type="entry name" value="UPF0029_Impact_C"/>
</dbReference>
<dbReference type="PROSITE" id="PS00910">
    <property type="entry name" value="UPF0029"/>
    <property type="match status" value="1"/>
</dbReference>
<gene>
    <name evidence="4" type="ORF">LJD61_13840</name>
</gene>
<dbReference type="PANTHER" id="PTHR16301">
    <property type="entry name" value="IMPACT-RELATED"/>
    <property type="match status" value="1"/>
</dbReference>
<dbReference type="SUPFAM" id="SSF54980">
    <property type="entry name" value="EF-G C-terminal domain-like"/>
    <property type="match status" value="1"/>
</dbReference>
<evidence type="ECO:0000313" key="4">
    <source>
        <dbReference type="EMBL" id="MCQ1530619.1"/>
    </source>
</evidence>
<dbReference type="Pfam" id="PF09186">
    <property type="entry name" value="DUF1949"/>
    <property type="match status" value="1"/>
</dbReference>
<sequence>MEKSYKTLKEYGEASFIERKSRFISYSMPATTEEQAIEFLNSIKKKHYDATHNCYAYILGESASIQRSSDDGEPSGTAGMPILEILRKEGLTNTIVVVTRYFGGILLGAGGLIRAYAEGAKLAVSAAGIIEVRAFSFFSVHIDYSQLGKIQRESMKKEYLIKDILYTDMVEMTFLIPPEQKDALIGDINNWTNGNAVIEHIKNDMMKVDLQTGRPL</sequence>
<dbReference type="Gene3D" id="3.30.70.240">
    <property type="match status" value="1"/>
</dbReference>
<dbReference type="InterPro" id="IPR015796">
    <property type="entry name" value="Impact_YigZ-like"/>
</dbReference>
<dbReference type="Proteomes" id="UP001651880">
    <property type="component" value="Unassembled WGS sequence"/>
</dbReference>
<dbReference type="InterPro" id="IPR036956">
    <property type="entry name" value="Impact_N_sf"/>
</dbReference>
<keyword evidence="5" id="KW-1185">Reference proteome</keyword>
<evidence type="ECO:0000256" key="1">
    <source>
        <dbReference type="ARBA" id="ARBA00007665"/>
    </source>
</evidence>
<comment type="similarity">
    <text evidence="1">Belongs to the IMPACT family.</text>
</comment>
<dbReference type="NCBIfam" id="TIGR00257">
    <property type="entry name" value="IMPACT_YIGZ"/>
    <property type="match status" value="1"/>
</dbReference>
<proteinExistence type="inferred from homology"/>
<dbReference type="InterPro" id="IPR001498">
    <property type="entry name" value="Impact_N"/>
</dbReference>
<evidence type="ECO:0000313" key="5">
    <source>
        <dbReference type="Proteomes" id="UP001651880"/>
    </source>
</evidence>
<evidence type="ECO:0000259" key="2">
    <source>
        <dbReference type="Pfam" id="PF01205"/>
    </source>
</evidence>
<dbReference type="InterPro" id="IPR023582">
    <property type="entry name" value="Impact"/>
</dbReference>
<dbReference type="Gene3D" id="3.30.230.30">
    <property type="entry name" value="Impact, N-terminal domain"/>
    <property type="match status" value="1"/>
</dbReference>
<dbReference type="RefSeq" id="WP_255228141.1">
    <property type="nucleotide sequence ID" value="NZ_JAJEKE010000013.1"/>
</dbReference>
<reference evidence="4 5" key="1">
    <citation type="submission" date="2021-10" db="EMBL/GenBank/DDBJ databases">
        <title>Lutispora strain m25 sp. nov., a thermophilic, non-spore-forming bacterium isolated from a lab-scale methanogenic bioreactor digesting anaerobic sludge.</title>
        <authorList>
            <person name="El Houari A."/>
            <person name="Mcdonald J."/>
        </authorList>
    </citation>
    <scope>NUCLEOTIDE SEQUENCE [LARGE SCALE GENOMIC DNA]</scope>
    <source>
        <strain evidence="5">m25</strain>
    </source>
</reference>
<name>A0ABT1NHQ6_9FIRM</name>
<dbReference type="Pfam" id="PF01205">
    <property type="entry name" value="Impact_N"/>
    <property type="match status" value="1"/>
</dbReference>
<dbReference type="InterPro" id="IPR020568">
    <property type="entry name" value="Ribosomal_Su5_D2-typ_SF"/>
</dbReference>
<dbReference type="PANTHER" id="PTHR16301:SF20">
    <property type="entry name" value="IMPACT FAMILY MEMBER YIGZ"/>
    <property type="match status" value="1"/>
</dbReference>
<dbReference type="InterPro" id="IPR035647">
    <property type="entry name" value="EFG_III/V"/>
</dbReference>
<organism evidence="4 5">
    <name type="scientific">Lutispora saccharofermentans</name>
    <dbReference type="NCBI Taxonomy" id="3024236"/>
    <lineage>
        <taxon>Bacteria</taxon>
        <taxon>Bacillati</taxon>
        <taxon>Bacillota</taxon>
        <taxon>Clostridia</taxon>
        <taxon>Lutisporales</taxon>
        <taxon>Lutisporaceae</taxon>
        <taxon>Lutispora</taxon>
    </lineage>
</organism>
<feature type="domain" description="UPF0029" evidence="3">
    <location>
        <begin position="140"/>
        <end position="195"/>
    </location>
</feature>
<dbReference type="SUPFAM" id="SSF54211">
    <property type="entry name" value="Ribosomal protein S5 domain 2-like"/>
    <property type="match status" value="1"/>
</dbReference>
<accession>A0ABT1NHQ6</accession>
<evidence type="ECO:0000259" key="3">
    <source>
        <dbReference type="Pfam" id="PF09186"/>
    </source>
</evidence>
<dbReference type="InterPro" id="IPR020569">
    <property type="entry name" value="UPF0029_Impact_CS"/>
</dbReference>
<protein>
    <submittedName>
        <fullName evidence="4">YigZ family protein</fullName>
    </submittedName>
</protein>
<comment type="caution">
    <text evidence="4">The sequence shown here is derived from an EMBL/GenBank/DDBJ whole genome shotgun (WGS) entry which is preliminary data.</text>
</comment>
<dbReference type="EMBL" id="JAJEKE010000013">
    <property type="protein sequence ID" value="MCQ1530619.1"/>
    <property type="molecule type" value="Genomic_DNA"/>
</dbReference>